<comment type="caution">
    <text evidence="2">The sequence shown here is derived from an EMBL/GenBank/DDBJ whole genome shotgun (WGS) entry which is preliminary data.</text>
</comment>
<evidence type="ECO:0000256" key="1">
    <source>
        <dbReference type="SAM" id="MobiDB-lite"/>
    </source>
</evidence>
<dbReference type="Proteomes" id="UP000256661">
    <property type="component" value="Unassembled WGS sequence"/>
</dbReference>
<name>A0A3D9SM14_9ACTN</name>
<dbReference type="EMBL" id="QTTT01000001">
    <property type="protein sequence ID" value="REE96888.1"/>
    <property type="molecule type" value="Genomic_DNA"/>
</dbReference>
<feature type="region of interest" description="Disordered" evidence="1">
    <location>
        <begin position="638"/>
        <end position="657"/>
    </location>
</feature>
<accession>A0A3D9SM14</accession>
<dbReference type="AlphaFoldDB" id="A0A3D9SM14"/>
<sequence>MTSIRAEWALWGVAPDSRDYEVRACSDGTLRRSHFEKIITRFSPGTPDSEGALPRVTIAAVDIAKVPHLGMALQSPESYAEGRGTTTTRFFFFPYQAMSEGRVGYRALYEHLSPIELPESGTAAPITIEPPPIDPDLIGEDLRRLGPGTVRAGALLVRDQQVCVTQAELTTLDDRLRYLDGVAAQLPYGYRAKLTATTWANSATRHRLRLSFARRAPGGTAVIPWRGSSAVAAGREAVEEEHVTPLMAAFDRHGAATVIQLLAADPVPRSCDDPEPARRALRAMAGHGRPPDAALDVDELRELFAEDPDTLPEADVPGARDALGRFIERAEPRDWPLIESWWGRLAADDASPLLAPMLDRCRRMLWSGERVRLHAQLLIAYRHDRGDEFLAGLVTPPEGPPEAAERGAATAAQLVHDSVLATGAATAHPLTLRTLLEHPPVLCELIALLAALGSEPLGHGIAWLESGPAGDHDVVGVFRDLLSGDEAEPLTGRRLLRLAAAGRSCVAALLDSACESGVLPALLPPFVEMLGASPDMTSDDRRHWAGRLDGRRAADPYVSGSADVLVLALGGRPAVGRRLAADPSGAYLRGFLRAWRLPWPEGGRPAEGLVTLLRDRRGVPDPALQVLAERLHKDLPRSIGETDETAVPEEADEVPEPVAHRPHATVIAEGTVVAADDATAILDQLAQGFRRGLSPDLCVQRLVTRPWTPTAEEAVDVVRRLSPALVALGAAPMAAHRWSVALIEYVLLGAFGDDLTGSFREAMLTGITSGVRGELLLLSAMSADGRPPQRHRRELGNLHRELGRLLGPPGPGPRD</sequence>
<evidence type="ECO:0000313" key="3">
    <source>
        <dbReference type="Proteomes" id="UP000256661"/>
    </source>
</evidence>
<keyword evidence="3" id="KW-1185">Reference proteome</keyword>
<evidence type="ECO:0000313" key="2">
    <source>
        <dbReference type="EMBL" id="REE96888.1"/>
    </source>
</evidence>
<feature type="compositionally biased region" description="Acidic residues" evidence="1">
    <location>
        <begin position="641"/>
        <end position="655"/>
    </location>
</feature>
<proteinExistence type="predicted"/>
<reference evidence="2 3" key="1">
    <citation type="submission" date="2018-08" db="EMBL/GenBank/DDBJ databases">
        <title>Sequencing the genomes of 1000 actinobacteria strains.</title>
        <authorList>
            <person name="Klenk H.-P."/>
        </authorList>
    </citation>
    <scope>NUCLEOTIDE SEQUENCE [LARGE SCALE GENOMIC DNA]</scope>
    <source>
        <strain evidence="2 3">DSM 43927</strain>
    </source>
</reference>
<gene>
    <name evidence="2" type="ORF">DFJ69_2341</name>
</gene>
<dbReference type="OrthoDB" id="3344388at2"/>
<protein>
    <submittedName>
        <fullName evidence="2">Uncharacterized protein</fullName>
    </submittedName>
</protein>
<dbReference type="RefSeq" id="WP_116022469.1">
    <property type="nucleotide sequence ID" value="NZ_QTTT01000001.1"/>
</dbReference>
<organism evidence="2 3">
    <name type="scientific">Thermomonospora umbrina</name>
    <dbReference type="NCBI Taxonomy" id="111806"/>
    <lineage>
        <taxon>Bacteria</taxon>
        <taxon>Bacillati</taxon>
        <taxon>Actinomycetota</taxon>
        <taxon>Actinomycetes</taxon>
        <taxon>Streptosporangiales</taxon>
        <taxon>Thermomonosporaceae</taxon>
        <taxon>Thermomonospora</taxon>
    </lineage>
</organism>